<evidence type="ECO:0000313" key="5">
    <source>
        <dbReference type="EMBL" id="ONM47131.1"/>
    </source>
</evidence>
<dbReference type="AlphaFoldDB" id="A0A1V2TCS4"/>
<evidence type="ECO:0000256" key="1">
    <source>
        <dbReference type="SAM" id="Coils"/>
    </source>
</evidence>
<name>A0A1V2TCS4_9NOCA</name>
<dbReference type="STRING" id="1538463.B0T36_11195"/>
<dbReference type="InterPro" id="IPR052336">
    <property type="entry name" value="MlaD_Phospholipid_Transporter"/>
</dbReference>
<dbReference type="InterPro" id="IPR003399">
    <property type="entry name" value="Mce/MlaD"/>
</dbReference>
<dbReference type="InterPro" id="IPR024516">
    <property type="entry name" value="Mce_C"/>
</dbReference>
<dbReference type="NCBIfam" id="TIGR00996">
    <property type="entry name" value="Mtu_fam_mce"/>
    <property type="match status" value="1"/>
</dbReference>
<dbReference type="PANTHER" id="PTHR33371">
    <property type="entry name" value="INTERMEMBRANE PHOSPHOLIPID TRANSPORT SYSTEM BINDING PROTEIN MLAD-RELATED"/>
    <property type="match status" value="1"/>
</dbReference>
<feature type="domain" description="Mce/MlaD" evidence="3">
    <location>
        <begin position="47"/>
        <end position="121"/>
    </location>
</feature>
<dbReference type="PANTHER" id="PTHR33371:SF15">
    <property type="entry name" value="LIPOPROTEIN LPRN"/>
    <property type="match status" value="1"/>
</dbReference>
<keyword evidence="1" id="KW-0175">Coiled coil</keyword>
<protein>
    <submittedName>
        <fullName evidence="5">Mammalian cell entry protein</fullName>
    </submittedName>
</protein>
<dbReference type="Proteomes" id="UP000188836">
    <property type="component" value="Unassembled WGS sequence"/>
</dbReference>
<keyword evidence="6" id="KW-1185">Reference proteome</keyword>
<keyword evidence="2" id="KW-0732">Signal</keyword>
<feature type="domain" description="Mammalian cell entry C-terminal" evidence="4">
    <location>
        <begin position="132"/>
        <end position="354"/>
    </location>
</feature>
<proteinExistence type="predicted"/>
<sequence length="419" mass="43983">MSRLRRVSTFARAGAAVCAGLLLTSCADGIYSIPLPGGADLGDHPMHIDIQFDDVLDLVPQSAVTVDGVPVGRVEEISLGADGWTATVSTLVNASVELPADARAEVRQSNLLGEKFIELSAPENGTVGRGGPRLSDGAVIPLGRTRHATEVEQVLGALSLLLNGGGVAQLQPIVAELSTALDGREGRVRALLENAESVITGLNEQVADITRTLDGLETLSNRVAAQTGQLEQILDELPEGIRILEEQRPQLITLLEQLDRLGRVGFDVINTAKDDLITDLRALRPTLQELGRAAPDLVTALPLIPTYPFPDSTLAGTFGGQVNTFLSVDLQIGVALSNLGVGKPDPVYIPPVGPPVNVNPTNPYYNGNGPRPGWPTVSLSLLPPLPPGLVALPEPGQTADARPRAAQILEQMGIGGGPR</sequence>
<dbReference type="OrthoDB" id="9774928at2"/>
<accession>A0A1V2TCS4</accession>
<feature type="signal peptide" evidence="2">
    <location>
        <begin position="1"/>
        <end position="27"/>
    </location>
</feature>
<evidence type="ECO:0000259" key="3">
    <source>
        <dbReference type="Pfam" id="PF02470"/>
    </source>
</evidence>
<dbReference type="EMBL" id="MUMY01000017">
    <property type="protein sequence ID" value="ONM47131.1"/>
    <property type="molecule type" value="Genomic_DNA"/>
</dbReference>
<gene>
    <name evidence="5" type="ORF">B0T46_19305</name>
</gene>
<dbReference type="PROSITE" id="PS51257">
    <property type="entry name" value="PROKAR_LIPOPROTEIN"/>
    <property type="match status" value="1"/>
</dbReference>
<feature type="coiled-coil region" evidence="1">
    <location>
        <begin position="192"/>
        <end position="236"/>
    </location>
</feature>
<dbReference type="GO" id="GO:0005576">
    <property type="term" value="C:extracellular region"/>
    <property type="evidence" value="ECO:0007669"/>
    <property type="project" value="TreeGrafter"/>
</dbReference>
<dbReference type="InterPro" id="IPR005693">
    <property type="entry name" value="Mce"/>
</dbReference>
<organism evidence="5 6">
    <name type="scientific">Nocardia donostiensis</name>
    <dbReference type="NCBI Taxonomy" id="1538463"/>
    <lineage>
        <taxon>Bacteria</taxon>
        <taxon>Bacillati</taxon>
        <taxon>Actinomycetota</taxon>
        <taxon>Actinomycetes</taxon>
        <taxon>Mycobacteriales</taxon>
        <taxon>Nocardiaceae</taxon>
        <taxon>Nocardia</taxon>
    </lineage>
</organism>
<feature type="chain" id="PRO_5012392190" evidence="2">
    <location>
        <begin position="28"/>
        <end position="419"/>
    </location>
</feature>
<dbReference type="Pfam" id="PF02470">
    <property type="entry name" value="MlaD"/>
    <property type="match status" value="1"/>
</dbReference>
<evidence type="ECO:0000313" key="6">
    <source>
        <dbReference type="Proteomes" id="UP000188836"/>
    </source>
</evidence>
<dbReference type="Pfam" id="PF11887">
    <property type="entry name" value="Mce4_CUP1"/>
    <property type="match status" value="1"/>
</dbReference>
<comment type="caution">
    <text evidence="5">The sequence shown here is derived from an EMBL/GenBank/DDBJ whole genome shotgun (WGS) entry which is preliminary data.</text>
</comment>
<dbReference type="RefSeq" id="WP_077119400.1">
    <property type="nucleotide sequence ID" value="NZ_LOKT01000006.1"/>
</dbReference>
<evidence type="ECO:0000256" key="2">
    <source>
        <dbReference type="SAM" id="SignalP"/>
    </source>
</evidence>
<evidence type="ECO:0000259" key="4">
    <source>
        <dbReference type="Pfam" id="PF11887"/>
    </source>
</evidence>
<reference evidence="5 6" key="1">
    <citation type="journal article" date="2016" name="Antonie Van Leeuwenhoek">
        <title>Nocardia donostiensis sp. nov., isolated from human respiratory specimens.</title>
        <authorList>
            <person name="Ercibengoa M."/>
            <person name="Bell M."/>
            <person name="Marimon J.M."/>
            <person name="Humrighouse B."/>
            <person name="Klenk H.P."/>
            <person name="Potter G."/>
            <person name="Perez-Trallero E."/>
        </authorList>
    </citation>
    <scope>NUCLEOTIDE SEQUENCE [LARGE SCALE GENOMIC DNA]</scope>
    <source>
        <strain evidence="5 6">X1655</strain>
    </source>
</reference>